<gene>
    <name evidence="1" type="ORF">DSO57_1015500</name>
</gene>
<dbReference type="EMBL" id="QTSX02000771">
    <property type="protein sequence ID" value="KAJ9085296.1"/>
    <property type="molecule type" value="Genomic_DNA"/>
</dbReference>
<protein>
    <submittedName>
        <fullName evidence="1">Uncharacterized protein</fullName>
    </submittedName>
</protein>
<keyword evidence="2" id="KW-1185">Reference proteome</keyword>
<dbReference type="Proteomes" id="UP001165960">
    <property type="component" value="Unassembled WGS sequence"/>
</dbReference>
<reference evidence="1" key="1">
    <citation type="submission" date="2022-04" db="EMBL/GenBank/DDBJ databases">
        <title>Genome of the entomopathogenic fungus Entomophthora muscae.</title>
        <authorList>
            <person name="Elya C."/>
            <person name="Lovett B.R."/>
            <person name="Lee E."/>
            <person name="Macias A.M."/>
            <person name="Hajek A.E."/>
            <person name="De Bivort B.L."/>
            <person name="Kasson M.T."/>
            <person name="De Fine Licht H.H."/>
            <person name="Stajich J.E."/>
        </authorList>
    </citation>
    <scope>NUCLEOTIDE SEQUENCE</scope>
    <source>
        <strain evidence="1">Berkeley</strain>
    </source>
</reference>
<organism evidence="1 2">
    <name type="scientific">Entomophthora muscae</name>
    <dbReference type="NCBI Taxonomy" id="34485"/>
    <lineage>
        <taxon>Eukaryota</taxon>
        <taxon>Fungi</taxon>
        <taxon>Fungi incertae sedis</taxon>
        <taxon>Zoopagomycota</taxon>
        <taxon>Entomophthoromycotina</taxon>
        <taxon>Entomophthoromycetes</taxon>
        <taxon>Entomophthorales</taxon>
        <taxon>Entomophthoraceae</taxon>
        <taxon>Entomophthora</taxon>
    </lineage>
</organism>
<evidence type="ECO:0000313" key="1">
    <source>
        <dbReference type="EMBL" id="KAJ9085296.1"/>
    </source>
</evidence>
<proteinExistence type="predicted"/>
<evidence type="ECO:0000313" key="2">
    <source>
        <dbReference type="Proteomes" id="UP001165960"/>
    </source>
</evidence>
<accession>A0ACC2UEZ3</accession>
<comment type="caution">
    <text evidence="1">The sequence shown here is derived from an EMBL/GenBank/DDBJ whole genome shotgun (WGS) entry which is preliminary data.</text>
</comment>
<name>A0ACC2UEZ3_9FUNG</name>
<sequence>MILAPLKQDLVGGGMQGMLKQVLDRGKAASPHRAWTWAKLHTAHAKGIPLV</sequence>